<dbReference type="Pfam" id="PF10276">
    <property type="entry name" value="zf-CHCC"/>
    <property type="match status" value="1"/>
</dbReference>
<gene>
    <name evidence="2" type="ORF">S2091_2774</name>
</gene>
<dbReference type="OrthoDB" id="9806844at2"/>
<protein>
    <submittedName>
        <fullName evidence="2">Zinc-finger domain</fullName>
    </submittedName>
</protein>
<dbReference type="GO" id="GO:0008270">
    <property type="term" value="F:zinc ion binding"/>
    <property type="evidence" value="ECO:0007669"/>
    <property type="project" value="UniProtKB-KW"/>
</dbReference>
<dbReference type="AlphaFoldDB" id="A0A2S9GXF1"/>
<dbReference type="Proteomes" id="UP000237839">
    <property type="component" value="Unassembled WGS sequence"/>
</dbReference>
<feature type="domain" description="Zinc finger CHCC-type" evidence="1">
    <location>
        <begin position="28"/>
        <end position="51"/>
    </location>
</feature>
<sequence>MQTKNIVELDLTDLPAHCPNPAMPLWSSHPKVFLDLSHNGHATCPYCSTEYQLKAGVVLKAH</sequence>
<keyword evidence="3" id="KW-1185">Reference proteome</keyword>
<dbReference type="RefSeq" id="WP_105532535.1">
    <property type="nucleotide sequence ID" value="NZ_PUGF01000013.1"/>
</dbReference>
<proteinExistence type="predicted"/>
<organism evidence="2 3">
    <name type="scientific">Solimicrobium silvestre</name>
    <dbReference type="NCBI Taxonomy" id="2099400"/>
    <lineage>
        <taxon>Bacteria</taxon>
        <taxon>Pseudomonadati</taxon>
        <taxon>Pseudomonadota</taxon>
        <taxon>Betaproteobacteria</taxon>
        <taxon>Burkholderiales</taxon>
        <taxon>Oxalobacteraceae</taxon>
        <taxon>Solimicrobium</taxon>
    </lineage>
</organism>
<keyword evidence="2" id="KW-0862">Zinc</keyword>
<accession>A0A2S9GXF1</accession>
<dbReference type="InterPro" id="IPR019401">
    <property type="entry name" value="Znf_CHCC"/>
</dbReference>
<dbReference type="EMBL" id="PUGF01000013">
    <property type="protein sequence ID" value="PRC92399.1"/>
    <property type="molecule type" value="Genomic_DNA"/>
</dbReference>
<evidence type="ECO:0000259" key="1">
    <source>
        <dbReference type="Pfam" id="PF10276"/>
    </source>
</evidence>
<evidence type="ECO:0000313" key="3">
    <source>
        <dbReference type="Proteomes" id="UP000237839"/>
    </source>
</evidence>
<keyword evidence="2" id="KW-0479">Metal-binding</keyword>
<keyword evidence="2" id="KW-0863">Zinc-finger</keyword>
<dbReference type="Gene3D" id="2.60.260.40">
    <property type="entry name" value="q5lls5 like domains"/>
    <property type="match status" value="1"/>
</dbReference>
<name>A0A2S9GXF1_9BURK</name>
<comment type="caution">
    <text evidence="2">The sequence shown here is derived from an EMBL/GenBank/DDBJ whole genome shotgun (WGS) entry which is preliminary data.</text>
</comment>
<evidence type="ECO:0000313" key="2">
    <source>
        <dbReference type="EMBL" id="PRC92399.1"/>
    </source>
</evidence>
<reference evidence="2 3" key="1">
    <citation type="submission" date="2018-02" db="EMBL/GenBank/DDBJ databases">
        <title>Solimicrobium silvestre gen. nov., sp. nov., isolated from alpine forest soil.</title>
        <authorList>
            <person name="Margesin R."/>
            <person name="Albuquerque L."/>
            <person name="Zhang D.-C."/>
            <person name="Froufe H.J.C."/>
            <person name="Severino R."/>
            <person name="Roxo I."/>
            <person name="Egas C."/>
            <person name="Da Costa M.S."/>
        </authorList>
    </citation>
    <scope>NUCLEOTIDE SEQUENCE [LARGE SCALE GENOMIC DNA]</scope>
    <source>
        <strain evidence="2 3">S20-91</strain>
    </source>
</reference>